<dbReference type="AlphaFoldDB" id="A0A6I9W3C5"/>
<dbReference type="PANTHER" id="PTHR21137:SF35">
    <property type="entry name" value="ODORANT RECEPTOR 19A-RELATED"/>
    <property type="match status" value="1"/>
</dbReference>
<dbReference type="InterPro" id="IPR004117">
    <property type="entry name" value="7tm6_olfct_rcpt"/>
</dbReference>
<keyword evidence="6 10" id="KW-1133">Transmembrane helix</keyword>
<keyword evidence="4 10" id="KW-0812">Transmembrane</keyword>
<accession>A0A6I9W3C5</accession>
<keyword evidence="5" id="KW-0552">Olfaction</keyword>
<feature type="transmembrane region" description="Helical" evidence="10">
    <location>
        <begin position="60"/>
        <end position="79"/>
    </location>
</feature>
<dbReference type="RefSeq" id="XP_011634420.2">
    <property type="nucleotide sequence ID" value="XM_011636118.2"/>
</dbReference>
<dbReference type="Proteomes" id="UP000504615">
    <property type="component" value="Unplaced"/>
</dbReference>
<keyword evidence="8" id="KW-0675">Receptor</keyword>
<dbReference type="OrthoDB" id="7550533at2759"/>
<dbReference type="PANTHER" id="PTHR21137">
    <property type="entry name" value="ODORANT RECEPTOR"/>
    <property type="match status" value="1"/>
</dbReference>
<dbReference type="KEGG" id="pbar:105425378"/>
<keyword evidence="11" id="KW-1185">Reference proteome</keyword>
<dbReference type="GO" id="GO:0005886">
    <property type="term" value="C:plasma membrane"/>
    <property type="evidence" value="ECO:0007669"/>
    <property type="project" value="UniProtKB-SubCell"/>
</dbReference>
<evidence type="ECO:0000256" key="4">
    <source>
        <dbReference type="ARBA" id="ARBA00022692"/>
    </source>
</evidence>
<evidence type="ECO:0000256" key="2">
    <source>
        <dbReference type="ARBA" id="ARBA00022475"/>
    </source>
</evidence>
<evidence type="ECO:0000256" key="7">
    <source>
        <dbReference type="ARBA" id="ARBA00023136"/>
    </source>
</evidence>
<name>A0A6I9W3C5_9HYME</name>
<dbReference type="Pfam" id="PF02949">
    <property type="entry name" value="7tm_6"/>
    <property type="match status" value="1"/>
</dbReference>
<dbReference type="GeneID" id="105425378"/>
<comment type="subcellular location">
    <subcellularLocation>
        <location evidence="1">Cell membrane</location>
        <topology evidence="1">Multi-pass membrane protein</topology>
    </subcellularLocation>
</comment>
<feature type="transmembrane region" description="Helical" evidence="10">
    <location>
        <begin position="204"/>
        <end position="222"/>
    </location>
</feature>
<feature type="transmembrane region" description="Helical" evidence="10">
    <location>
        <begin position="116"/>
        <end position="136"/>
    </location>
</feature>
<evidence type="ECO:0000313" key="12">
    <source>
        <dbReference type="RefSeq" id="XP_011634420.2"/>
    </source>
</evidence>
<evidence type="ECO:0000256" key="1">
    <source>
        <dbReference type="ARBA" id="ARBA00004651"/>
    </source>
</evidence>
<organism evidence="11 12">
    <name type="scientific">Pogonomyrmex barbatus</name>
    <name type="common">red harvester ant</name>
    <dbReference type="NCBI Taxonomy" id="144034"/>
    <lineage>
        <taxon>Eukaryota</taxon>
        <taxon>Metazoa</taxon>
        <taxon>Ecdysozoa</taxon>
        <taxon>Arthropoda</taxon>
        <taxon>Hexapoda</taxon>
        <taxon>Insecta</taxon>
        <taxon>Pterygota</taxon>
        <taxon>Neoptera</taxon>
        <taxon>Endopterygota</taxon>
        <taxon>Hymenoptera</taxon>
        <taxon>Apocrita</taxon>
        <taxon>Aculeata</taxon>
        <taxon>Formicoidea</taxon>
        <taxon>Formicidae</taxon>
        <taxon>Myrmicinae</taxon>
        <taxon>Pogonomyrmex</taxon>
    </lineage>
</organism>
<keyword evidence="7 10" id="KW-0472">Membrane</keyword>
<dbReference type="GO" id="GO:0007165">
    <property type="term" value="P:signal transduction"/>
    <property type="evidence" value="ECO:0007669"/>
    <property type="project" value="UniProtKB-KW"/>
</dbReference>
<proteinExistence type="predicted"/>
<evidence type="ECO:0000256" key="3">
    <source>
        <dbReference type="ARBA" id="ARBA00022606"/>
    </source>
</evidence>
<evidence type="ECO:0000256" key="10">
    <source>
        <dbReference type="SAM" id="Phobius"/>
    </source>
</evidence>
<keyword evidence="9" id="KW-0807">Transducer</keyword>
<evidence type="ECO:0000256" key="8">
    <source>
        <dbReference type="ARBA" id="ARBA00023170"/>
    </source>
</evidence>
<keyword evidence="3" id="KW-0716">Sensory transduction</keyword>
<dbReference type="GO" id="GO:0004984">
    <property type="term" value="F:olfactory receptor activity"/>
    <property type="evidence" value="ECO:0007669"/>
    <property type="project" value="InterPro"/>
</dbReference>
<reference evidence="12" key="1">
    <citation type="submission" date="2025-08" db="UniProtKB">
        <authorList>
            <consortium name="RefSeq"/>
        </authorList>
    </citation>
    <scope>IDENTIFICATION</scope>
</reference>
<sequence length="299" mass="35196">MEYTQHIYNTLKDNNEIVIIKKYGSKAKRCTIMLTSKIIFDMCLYLLYVQIKTLHMKNYFFWIGFVIIHIGVQLWPNFYNIVSPVNESRHHHLQIVTEYFIDQEKYFYLILLHTNMSLYIGSFILLATGAMLIAYAQYACGMFRIASYRIENAMKIYLSQDVLEKRFFIYKSIICAVDIQRKAIIFNIFQTFQITTSEYNIDEFLLPFVITVCSLTYMFLSNLMGQEVTDHYNHVFHVTYNIQWYLAPLNIQKLILILIQRGNKNFGLNVGGLFLASLECFATLANTSVSYFIVMHSMR</sequence>
<keyword evidence="2" id="KW-1003">Cell membrane</keyword>
<evidence type="ECO:0000313" key="11">
    <source>
        <dbReference type="Proteomes" id="UP000504615"/>
    </source>
</evidence>
<evidence type="ECO:0000256" key="9">
    <source>
        <dbReference type="ARBA" id="ARBA00023224"/>
    </source>
</evidence>
<feature type="transmembrane region" description="Helical" evidence="10">
    <location>
        <begin position="271"/>
        <end position="294"/>
    </location>
</feature>
<evidence type="ECO:0000256" key="6">
    <source>
        <dbReference type="ARBA" id="ARBA00022989"/>
    </source>
</evidence>
<protein>
    <submittedName>
        <fullName evidence="12">Uncharacterized protein LOC105425378</fullName>
    </submittedName>
</protein>
<gene>
    <name evidence="12" type="primary">LOC105425378</name>
</gene>
<dbReference type="GO" id="GO:0005549">
    <property type="term" value="F:odorant binding"/>
    <property type="evidence" value="ECO:0007669"/>
    <property type="project" value="InterPro"/>
</dbReference>
<evidence type="ECO:0000256" key="5">
    <source>
        <dbReference type="ARBA" id="ARBA00022725"/>
    </source>
</evidence>